<keyword evidence="2" id="KW-0732">Signal</keyword>
<evidence type="ECO:0000256" key="1">
    <source>
        <dbReference type="SAM" id="MobiDB-lite"/>
    </source>
</evidence>
<dbReference type="Proteomes" id="UP001652582">
    <property type="component" value="Chromosome 22"/>
</dbReference>
<feature type="chain" id="PRO_5046961600" evidence="2">
    <location>
        <begin position="21"/>
        <end position="476"/>
    </location>
</feature>
<dbReference type="Pfam" id="PF16009">
    <property type="entry name" value="DUF4779"/>
    <property type="match status" value="1"/>
</dbReference>
<accession>A0A6J1NMH3</accession>
<dbReference type="GeneID" id="112053075"/>
<feature type="compositionally biased region" description="Basic and acidic residues" evidence="1">
    <location>
        <begin position="305"/>
        <end position="317"/>
    </location>
</feature>
<sequence>MRRPILLLCLAARLSHELQAVQRYFAARRSSQLAAPSAYLYSRLGAGRTLGALHAREKRGGAQNATSLQHELMNVSTTSPERQESSNTSSDVPSLSVTARYSLWPASGAASNAMKGYGSVFRIDDEDLRADVKTSFYFWPLFYQTLYEFEPTSLGEAKKAIDKRFAMPTAGKIIPVHENVDETIDDDSGSNRNAIQDYKHTEAGATESPVNYDNKPLLYNGINDSFNKTNEDDSTTLKELPWEREMDHEMSSQDIEDSERLRRLQENNPSSNRKENTNTLVAHDGLDALQESVRNQGRNSYRESASNEKGDDNRHSYGGDYEYEGDNYRGFEDFVDSFANKYGLEEHDREAKFAKKNNADKGEKKKGFRTVYHKDEYQEHHDFFDNTDNNENVEEKGASKVHIGGSEGIVRSLAGAATGKDKSKLKNTENIERNQYERNQIDKEGLTDVEQELEQYRDVIKRMAQSDNAQYFDRYL</sequence>
<dbReference type="OrthoDB" id="7464143at2759"/>
<feature type="region of interest" description="Disordered" evidence="1">
    <location>
        <begin position="224"/>
        <end position="259"/>
    </location>
</feature>
<organism evidence="3 4">
    <name type="scientific">Bicyclus anynana</name>
    <name type="common">Squinting bush brown butterfly</name>
    <dbReference type="NCBI Taxonomy" id="110368"/>
    <lineage>
        <taxon>Eukaryota</taxon>
        <taxon>Metazoa</taxon>
        <taxon>Ecdysozoa</taxon>
        <taxon>Arthropoda</taxon>
        <taxon>Hexapoda</taxon>
        <taxon>Insecta</taxon>
        <taxon>Pterygota</taxon>
        <taxon>Neoptera</taxon>
        <taxon>Endopterygota</taxon>
        <taxon>Lepidoptera</taxon>
        <taxon>Glossata</taxon>
        <taxon>Ditrysia</taxon>
        <taxon>Papilionoidea</taxon>
        <taxon>Nymphalidae</taxon>
        <taxon>Satyrinae</taxon>
        <taxon>Satyrini</taxon>
        <taxon>Mycalesina</taxon>
        <taxon>Bicyclus</taxon>
    </lineage>
</organism>
<name>A0A6J1NMH3_BICAN</name>
<feature type="region of interest" description="Disordered" evidence="1">
    <location>
        <begin position="74"/>
        <end position="93"/>
    </location>
</feature>
<proteinExistence type="predicted"/>
<evidence type="ECO:0000313" key="4">
    <source>
        <dbReference type="RefSeq" id="XP_023948124.2"/>
    </source>
</evidence>
<dbReference type="KEGG" id="bany:112053075"/>
<evidence type="ECO:0000256" key="2">
    <source>
        <dbReference type="SAM" id="SignalP"/>
    </source>
</evidence>
<feature type="signal peptide" evidence="2">
    <location>
        <begin position="1"/>
        <end position="20"/>
    </location>
</feature>
<protein>
    <submittedName>
        <fullName evidence="4">Uncharacterized protein LOC112053075</fullName>
    </submittedName>
</protein>
<feature type="region of interest" description="Disordered" evidence="1">
    <location>
        <begin position="296"/>
        <end position="318"/>
    </location>
</feature>
<dbReference type="RefSeq" id="XP_023948124.2">
    <property type="nucleotide sequence ID" value="XM_024092356.2"/>
</dbReference>
<evidence type="ECO:0000313" key="3">
    <source>
        <dbReference type="Proteomes" id="UP001652582"/>
    </source>
</evidence>
<gene>
    <name evidence="4" type="primary">LOC112053075</name>
</gene>
<keyword evidence="3" id="KW-1185">Reference proteome</keyword>
<reference evidence="4" key="1">
    <citation type="submission" date="2025-08" db="UniProtKB">
        <authorList>
            <consortium name="RefSeq"/>
        </authorList>
    </citation>
    <scope>IDENTIFICATION</scope>
</reference>
<dbReference type="InterPro" id="IPR031959">
    <property type="entry name" value="DUF4779"/>
</dbReference>
<feature type="compositionally biased region" description="Basic and acidic residues" evidence="1">
    <location>
        <begin position="240"/>
        <end position="251"/>
    </location>
</feature>
<dbReference type="AlphaFoldDB" id="A0A6J1NMH3"/>